<dbReference type="Proteomes" id="UP000290289">
    <property type="component" value="Chromosome 12"/>
</dbReference>
<name>A0A498IF56_MALDO</name>
<feature type="region of interest" description="Disordered" evidence="1">
    <location>
        <begin position="51"/>
        <end position="74"/>
    </location>
</feature>
<organism evidence="2 3">
    <name type="scientific">Malus domestica</name>
    <name type="common">Apple</name>
    <name type="synonym">Pyrus malus</name>
    <dbReference type="NCBI Taxonomy" id="3750"/>
    <lineage>
        <taxon>Eukaryota</taxon>
        <taxon>Viridiplantae</taxon>
        <taxon>Streptophyta</taxon>
        <taxon>Embryophyta</taxon>
        <taxon>Tracheophyta</taxon>
        <taxon>Spermatophyta</taxon>
        <taxon>Magnoliopsida</taxon>
        <taxon>eudicotyledons</taxon>
        <taxon>Gunneridae</taxon>
        <taxon>Pentapetalae</taxon>
        <taxon>rosids</taxon>
        <taxon>fabids</taxon>
        <taxon>Rosales</taxon>
        <taxon>Rosaceae</taxon>
        <taxon>Amygdaloideae</taxon>
        <taxon>Maleae</taxon>
        <taxon>Malus</taxon>
    </lineage>
</organism>
<accession>A0A498IF56</accession>
<sequence length="74" mass="8348">MPFTGRAETQPITTVTTNDTTHLAIILDDILENLGPRTTLAQFSPLRQHHRIRNHHHPITVVENTATSHHPSKI</sequence>
<feature type="compositionally biased region" description="Polar residues" evidence="1">
    <location>
        <begin position="62"/>
        <end position="74"/>
    </location>
</feature>
<gene>
    <name evidence="2" type="ORF">DVH24_004669</name>
</gene>
<protein>
    <submittedName>
        <fullName evidence="2">Uncharacterized protein</fullName>
    </submittedName>
</protein>
<dbReference type="EMBL" id="RDQH01000338">
    <property type="protein sequence ID" value="RXH80755.1"/>
    <property type="molecule type" value="Genomic_DNA"/>
</dbReference>
<proteinExistence type="predicted"/>
<evidence type="ECO:0000313" key="2">
    <source>
        <dbReference type="EMBL" id="RXH80755.1"/>
    </source>
</evidence>
<dbReference type="AlphaFoldDB" id="A0A498IF56"/>
<evidence type="ECO:0000313" key="3">
    <source>
        <dbReference type="Proteomes" id="UP000290289"/>
    </source>
</evidence>
<evidence type="ECO:0000256" key="1">
    <source>
        <dbReference type="SAM" id="MobiDB-lite"/>
    </source>
</evidence>
<keyword evidence="3" id="KW-1185">Reference proteome</keyword>
<comment type="caution">
    <text evidence="2">The sequence shown here is derived from an EMBL/GenBank/DDBJ whole genome shotgun (WGS) entry which is preliminary data.</text>
</comment>
<reference evidence="2 3" key="1">
    <citation type="submission" date="2018-10" db="EMBL/GenBank/DDBJ databases">
        <title>A high-quality apple genome assembly.</title>
        <authorList>
            <person name="Hu J."/>
        </authorList>
    </citation>
    <scope>NUCLEOTIDE SEQUENCE [LARGE SCALE GENOMIC DNA]</scope>
    <source>
        <strain evidence="3">cv. HFTH1</strain>
        <tissue evidence="2">Young leaf</tissue>
    </source>
</reference>